<reference evidence="1 2" key="1">
    <citation type="journal article" date="2013" name="Int. J. Syst. Evol. Microbiol.">
        <title>Aquimarina gracilis sp. nov., isolated from the gut microflora of a mussel, Mytilus coruscus, and emended description of Aquimarina spongiae.</title>
        <authorList>
            <person name="Park S.C."/>
            <person name="Choe H.N."/>
            <person name="Baik K.S."/>
            <person name="Seong C.N."/>
        </authorList>
    </citation>
    <scope>NUCLEOTIDE SEQUENCE [LARGE SCALE GENOMIC DNA]</scope>
    <source>
        <strain evidence="1 2">PSC32</strain>
    </source>
</reference>
<comment type="caution">
    <text evidence="1">The sequence shown here is derived from an EMBL/GenBank/DDBJ whole genome shotgun (WGS) entry which is preliminary data.</text>
</comment>
<dbReference type="Proteomes" id="UP001327027">
    <property type="component" value="Unassembled WGS sequence"/>
</dbReference>
<dbReference type="InterPro" id="IPR014942">
    <property type="entry name" value="AbiEii"/>
</dbReference>
<dbReference type="GO" id="GO:0016740">
    <property type="term" value="F:transferase activity"/>
    <property type="evidence" value="ECO:0007669"/>
    <property type="project" value="UniProtKB-KW"/>
</dbReference>
<sequence>MNAVSAEILESICELQNLNSLNNFLLGGGTNIALRYNHRKSIDIDLFCPDIIGKKGFYAIEQELSQFYGERITGLSYPCNIDDQFCFMRFFLQKNDEMIKVELLQNFKNLETSEQLDNIRLLSINDIGLYKLSSAANRASKKDIYDLDFITNTTNLIKLYKLLKSKIEKFNLPEHRTIFDLDNEVSPIDKPELLLSFDDSRSNNRSRPFHLQDRIDIIPNSKSWQAARISWRSKVRQLFNHLDIKFPGAEIK</sequence>
<evidence type="ECO:0000313" key="2">
    <source>
        <dbReference type="Proteomes" id="UP001327027"/>
    </source>
</evidence>
<dbReference type="Pfam" id="PF08843">
    <property type="entry name" value="AbiEii"/>
    <property type="match status" value="1"/>
</dbReference>
<dbReference type="RefSeq" id="WP_324179888.1">
    <property type="nucleotide sequence ID" value="NZ_BAABAW010000007.1"/>
</dbReference>
<name>A0ABU5ZUU9_9FLAO</name>
<accession>A0ABU5ZUU9</accession>
<gene>
    <name evidence="1" type="ORF">U6A24_10325</name>
</gene>
<protein>
    <submittedName>
        <fullName evidence="1">Nucleotidyl transferase AbiEii/AbiGii toxin family protein</fullName>
    </submittedName>
</protein>
<dbReference type="EMBL" id="JAYKLX010000004">
    <property type="protein sequence ID" value="MEB3345860.1"/>
    <property type="molecule type" value="Genomic_DNA"/>
</dbReference>
<organism evidence="1 2">
    <name type="scientific">Aquimarina gracilis</name>
    <dbReference type="NCBI Taxonomy" id="874422"/>
    <lineage>
        <taxon>Bacteria</taxon>
        <taxon>Pseudomonadati</taxon>
        <taxon>Bacteroidota</taxon>
        <taxon>Flavobacteriia</taxon>
        <taxon>Flavobacteriales</taxon>
        <taxon>Flavobacteriaceae</taxon>
        <taxon>Aquimarina</taxon>
    </lineage>
</organism>
<evidence type="ECO:0000313" key="1">
    <source>
        <dbReference type="EMBL" id="MEB3345860.1"/>
    </source>
</evidence>
<keyword evidence="1" id="KW-0808">Transferase</keyword>
<keyword evidence="2" id="KW-1185">Reference proteome</keyword>
<proteinExistence type="predicted"/>